<dbReference type="Proteomes" id="UP000522313">
    <property type="component" value="Unassembled WGS sequence"/>
</dbReference>
<dbReference type="PANTHER" id="PTHR43284:SF1">
    <property type="entry name" value="ASPARAGINE SYNTHETASE"/>
    <property type="match status" value="1"/>
</dbReference>
<organism evidence="10 11">
    <name type="scientific">Sphingomonas endophytica</name>
    <dbReference type="NCBI Taxonomy" id="869719"/>
    <lineage>
        <taxon>Bacteria</taxon>
        <taxon>Pseudomonadati</taxon>
        <taxon>Pseudomonadota</taxon>
        <taxon>Alphaproteobacteria</taxon>
        <taxon>Sphingomonadales</taxon>
        <taxon>Sphingomonadaceae</taxon>
        <taxon>Sphingomonas</taxon>
    </lineage>
</organism>
<dbReference type="InterPro" id="IPR029055">
    <property type="entry name" value="Ntn_hydrolases_N"/>
</dbReference>
<dbReference type="CDD" id="cd00712">
    <property type="entry name" value="AsnB"/>
    <property type="match status" value="1"/>
</dbReference>
<accession>A0A7X0JBT6</accession>
<feature type="domain" description="Glutamine amidotransferase type-2" evidence="9">
    <location>
        <begin position="2"/>
        <end position="214"/>
    </location>
</feature>
<dbReference type="GO" id="GO:0004066">
    <property type="term" value="F:asparagine synthase (glutamine-hydrolyzing) activity"/>
    <property type="evidence" value="ECO:0007669"/>
    <property type="project" value="UniProtKB-EC"/>
</dbReference>
<evidence type="ECO:0000256" key="8">
    <source>
        <dbReference type="PIRSR" id="PIRSR001589-2"/>
    </source>
</evidence>
<comment type="caution">
    <text evidence="10">The sequence shown here is derived from an EMBL/GenBank/DDBJ whole genome shotgun (WGS) entry which is preliminary data.</text>
</comment>
<dbReference type="GO" id="GO:0006529">
    <property type="term" value="P:asparagine biosynthetic process"/>
    <property type="evidence" value="ECO:0007669"/>
    <property type="project" value="InterPro"/>
</dbReference>
<reference evidence="10 11" key="1">
    <citation type="submission" date="2020-08" db="EMBL/GenBank/DDBJ databases">
        <title>The Agave Microbiome: Exploring the role of microbial communities in plant adaptations to desert environments.</title>
        <authorList>
            <person name="Partida-Martinez L.P."/>
        </authorList>
    </citation>
    <scope>NUCLEOTIDE SEQUENCE [LARGE SCALE GENOMIC DNA]</scope>
    <source>
        <strain evidence="10 11">AS3.13</strain>
    </source>
</reference>
<dbReference type="Gene3D" id="3.40.50.620">
    <property type="entry name" value="HUPs"/>
    <property type="match status" value="1"/>
</dbReference>
<dbReference type="AlphaFoldDB" id="A0A7X0JBT6"/>
<evidence type="ECO:0000256" key="5">
    <source>
        <dbReference type="ARBA" id="ARBA00022840"/>
    </source>
</evidence>
<keyword evidence="10" id="KW-0436">Ligase</keyword>
<dbReference type="InterPro" id="IPR001962">
    <property type="entry name" value="Asn_synthase"/>
</dbReference>
<dbReference type="SUPFAM" id="SSF56235">
    <property type="entry name" value="N-terminal nucleophile aminohydrolases (Ntn hydrolases)"/>
    <property type="match status" value="1"/>
</dbReference>
<dbReference type="PIRSF" id="PIRSF001589">
    <property type="entry name" value="Asn_synthetase_glu-h"/>
    <property type="match status" value="1"/>
</dbReference>
<dbReference type="GO" id="GO:0005524">
    <property type="term" value="F:ATP binding"/>
    <property type="evidence" value="ECO:0007669"/>
    <property type="project" value="UniProtKB-KW"/>
</dbReference>
<dbReference type="InterPro" id="IPR017932">
    <property type="entry name" value="GATase_2_dom"/>
</dbReference>
<keyword evidence="5 8" id="KW-0067">ATP-binding</keyword>
<feature type="binding site" evidence="8">
    <location>
        <position position="100"/>
    </location>
    <ligand>
        <name>L-glutamine</name>
        <dbReference type="ChEBI" id="CHEBI:58359"/>
    </ligand>
</feature>
<sequence>MGAIAGLFHPSTPKPVDPARVRAMAAAMAHRGPDGAGEWTAPGVGFAHRRLAVIGGAAATQPVATADLRYAAMLDGTILNHAALRAELRELGHRFVGEGDAEVVLHGFAAWGPALLDRLEGAFAIAVHDAATQTLFLARDRLGAKPLHLTLLPDGALIFASELKGLLAHPLLRRAPDAAAVADYLALGYVPDDACMIAGVEKLAAGHFLLVERGRALRGARRWWGLPDAGEAPADALLPELRAAVARGAGAARPAALLLGGLGDAAVVALAAEASAKAVATVGVGDDGGVAARFATAHRRARLDDLPALLNDLVAAFDEPCGDPVALAAIVAARGSGPVVMSGAGASLLLEGGRWRRFARRERWRRWRWTLPGLGAAEADYALAIGAAEANELWSAARERAVMQRFATAWRGGDPLDAALCTDLATRLPGQVLTIADRAGMAAGAEWRTPFADARLVTFVLSLPAGARRARTSPLVGAMARYLPATPVAAPPPPVSQWLRGPLRAEVARLERSRLLAELGWFDTARIAAGIERHRGGEDAQAALLWRLLVLERSLSRLFGWPASA</sequence>
<evidence type="ECO:0000256" key="6">
    <source>
        <dbReference type="ARBA" id="ARBA00022962"/>
    </source>
</evidence>
<comment type="similarity">
    <text evidence="2">Belongs to the asparagine synthetase family.</text>
</comment>
<reference evidence="10 11" key="2">
    <citation type="submission" date="2020-08" db="EMBL/GenBank/DDBJ databases">
        <authorList>
            <person name="Partida-Martinez L."/>
            <person name="Huntemann M."/>
            <person name="Clum A."/>
            <person name="Wang J."/>
            <person name="Palaniappan K."/>
            <person name="Ritter S."/>
            <person name="Chen I.-M."/>
            <person name="Stamatis D."/>
            <person name="Reddy T."/>
            <person name="O'Malley R."/>
            <person name="Daum C."/>
            <person name="Shapiro N."/>
            <person name="Ivanova N."/>
            <person name="Kyrpides N."/>
            <person name="Woyke T."/>
        </authorList>
    </citation>
    <scope>NUCLEOTIDE SEQUENCE [LARGE SCALE GENOMIC DNA]</scope>
    <source>
        <strain evidence="10 11">AS3.13</strain>
    </source>
</reference>
<evidence type="ECO:0000256" key="7">
    <source>
        <dbReference type="ARBA" id="ARBA00048741"/>
    </source>
</evidence>
<dbReference type="PROSITE" id="PS51278">
    <property type="entry name" value="GATASE_TYPE_2"/>
    <property type="match status" value="1"/>
</dbReference>
<evidence type="ECO:0000313" key="10">
    <source>
        <dbReference type="EMBL" id="MBB6503531.1"/>
    </source>
</evidence>
<evidence type="ECO:0000256" key="3">
    <source>
        <dbReference type="ARBA" id="ARBA00012737"/>
    </source>
</evidence>
<comment type="pathway">
    <text evidence="1">Amino-acid biosynthesis; L-asparagine biosynthesis; L-asparagine from L-aspartate (L-Gln route): step 1/1.</text>
</comment>
<dbReference type="RefSeq" id="WP_184503984.1">
    <property type="nucleotide sequence ID" value="NZ_JACHBT010000002.1"/>
</dbReference>
<name>A0A7X0JBT6_9SPHN</name>
<dbReference type="InterPro" id="IPR051786">
    <property type="entry name" value="ASN_synthetase/amidase"/>
</dbReference>
<proteinExistence type="inferred from homology"/>
<evidence type="ECO:0000256" key="1">
    <source>
        <dbReference type="ARBA" id="ARBA00005187"/>
    </source>
</evidence>
<protein>
    <recommendedName>
        <fullName evidence="3">asparagine synthase (glutamine-hydrolyzing)</fullName>
        <ecNumber evidence="3">6.3.5.4</ecNumber>
    </recommendedName>
</protein>
<dbReference type="EC" id="6.3.5.4" evidence="3"/>
<evidence type="ECO:0000256" key="2">
    <source>
        <dbReference type="ARBA" id="ARBA00005752"/>
    </source>
</evidence>
<dbReference type="Pfam" id="PF13537">
    <property type="entry name" value="GATase_7"/>
    <property type="match status" value="1"/>
</dbReference>
<dbReference type="InterPro" id="IPR033738">
    <property type="entry name" value="AsnB_N"/>
</dbReference>
<dbReference type="Pfam" id="PF00733">
    <property type="entry name" value="Asn_synthase"/>
    <property type="match status" value="1"/>
</dbReference>
<evidence type="ECO:0000259" key="9">
    <source>
        <dbReference type="PROSITE" id="PS51278"/>
    </source>
</evidence>
<evidence type="ECO:0000256" key="4">
    <source>
        <dbReference type="ARBA" id="ARBA00022741"/>
    </source>
</evidence>
<dbReference type="InterPro" id="IPR014729">
    <property type="entry name" value="Rossmann-like_a/b/a_fold"/>
</dbReference>
<gene>
    <name evidence="10" type="ORF">F4693_000484</name>
</gene>
<comment type="catalytic activity">
    <reaction evidence="7">
        <text>L-aspartate + L-glutamine + ATP + H2O = L-asparagine + L-glutamate + AMP + diphosphate + H(+)</text>
        <dbReference type="Rhea" id="RHEA:12228"/>
        <dbReference type="ChEBI" id="CHEBI:15377"/>
        <dbReference type="ChEBI" id="CHEBI:15378"/>
        <dbReference type="ChEBI" id="CHEBI:29985"/>
        <dbReference type="ChEBI" id="CHEBI:29991"/>
        <dbReference type="ChEBI" id="CHEBI:30616"/>
        <dbReference type="ChEBI" id="CHEBI:33019"/>
        <dbReference type="ChEBI" id="CHEBI:58048"/>
        <dbReference type="ChEBI" id="CHEBI:58359"/>
        <dbReference type="ChEBI" id="CHEBI:456215"/>
        <dbReference type="EC" id="6.3.5.4"/>
    </reaction>
</comment>
<dbReference type="Gene3D" id="3.60.20.10">
    <property type="entry name" value="Glutamine Phosphoribosylpyrophosphate, subunit 1, domain 1"/>
    <property type="match status" value="1"/>
</dbReference>
<dbReference type="GO" id="GO:0005829">
    <property type="term" value="C:cytosol"/>
    <property type="evidence" value="ECO:0007669"/>
    <property type="project" value="TreeGrafter"/>
</dbReference>
<evidence type="ECO:0000313" key="11">
    <source>
        <dbReference type="Proteomes" id="UP000522313"/>
    </source>
</evidence>
<keyword evidence="4 8" id="KW-0547">Nucleotide-binding</keyword>
<keyword evidence="6" id="KW-0315">Glutamine amidotransferase</keyword>
<dbReference type="EMBL" id="JACHBT010000002">
    <property type="protein sequence ID" value="MBB6503531.1"/>
    <property type="molecule type" value="Genomic_DNA"/>
</dbReference>
<dbReference type="InterPro" id="IPR006426">
    <property type="entry name" value="Asn_synth_AEB"/>
</dbReference>
<dbReference type="PANTHER" id="PTHR43284">
    <property type="entry name" value="ASPARAGINE SYNTHETASE (GLUTAMINE-HYDROLYZING)"/>
    <property type="match status" value="1"/>
</dbReference>
<dbReference type="SUPFAM" id="SSF52402">
    <property type="entry name" value="Adenine nucleotide alpha hydrolases-like"/>
    <property type="match status" value="1"/>
</dbReference>